<proteinExistence type="predicted"/>
<reference evidence="3" key="1">
    <citation type="submission" date="2015-03" db="EMBL/GenBank/DDBJ databases">
        <authorList>
            <consortium name="Pathogen Informatics"/>
        </authorList>
    </citation>
    <scope>NUCLEOTIDE SEQUENCE [LARGE SCALE GENOMIC DNA]</scope>
    <source>
        <strain evidence="3">NCTC11134</strain>
    </source>
</reference>
<name>A0A0H5ND92_NOCFR</name>
<dbReference type="Proteomes" id="UP000057820">
    <property type="component" value="Chromosome 1"/>
</dbReference>
<dbReference type="AlphaFoldDB" id="A0A0H5ND92"/>
<dbReference type="Pfam" id="PF23781">
    <property type="entry name" value="Phage_TAC_16"/>
    <property type="match status" value="1"/>
</dbReference>
<sequence>MVYETPRGNDDLAAQTARLEREQIERERAELAEAQALVRERRAQRPPVSPVPIPGADAIPGAVGLAESAPAEVVSAPAVIDPAGREFERDEHGELVRDGRGEPIPVGEYDRDEHGRVVLDDDGNPYPVWPHETVDLNGRTVQVRVPQPAALQAFSMAVSKFTPVKTQNDMIALFVRRHISDRSYNELLMAMMDPDDSFTMEHFGDLMRKIATLGTARPTGPSRP</sequence>
<evidence type="ECO:0000313" key="2">
    <source>
        <dbReference type="EMBL" id="CRY73548.1"/>
    </source>
</evidence>
<feature type="coiled-coil region" evidence="1">
    <location>
        <begin position="12"/>
        <end position="44"/>
    </location>
</feature>
<organism evidence="2 3">
    <name type="scientific">Nocardia farcinica</name>
    <dbReference type="NCBI Taxonomy" id="37329"/>
    <lineage>
        <taxon>Bacteria</taxon>
        <taxon>Bacillati</taxon>
        <taxon>Actinomycetota</taxon>
        <taxon>Actinomycetes</taxon>
        <taxon>Mycobacteriales</taxon>
        <taxon>Nocardiaceae</taxon>
        <taxon>Nocardia</taxon>
    </lineage>
</organism>
<gene>
    <name evidence="2" type="ORF">ERS450000_00193</name>
</gene>
<dbReference type="InterPro" id="IPR056927">
    <property type="entry name" value="Phage_TAC"/>
</dbReference>
<dbReference type="EMBL" id="LN868938">
    <property type="protein sequence ID" value="CRY73548.1"/>
    <property type="molecule type" value="Genomic_DNA"/>
</dbReference>
<evidence type="ECO:0000256" key="1">
    <source>
        <dbReference type="SAM" id="Coils"/>
    </source>
</evidence>
<keyword evidence="1" id="KW-0175">Coiled coil</keyword>
<protein>
    <submittedName>
        <fullName evidence="2">Uncharacterized protein</fullName>
    </submittedName>
</protein>
<evidence type="ECO:0000313" key="3">
    <source>
        <dbReference type="Proteomes" id="UP000057820"/>
    </source>
</evidence>
<dbReference type="RefSeq" id="WP_060589834.1">
    <property type="nucleotide sequence ID" value="NZ_CP031418.1"/>
</dbReference>
<accession>A0A0H5ND92</accession>
<dbReference type="KEGG" id="nfr:ERS450000_00193"/>